<dbReference type="Gene3D" id="2.30.30.40">
    <property type="entry name" value="SH3 Domains"/>
    <property type="match status" value="1"/>
</dbReference>
<dbReference type="PRINTS" id="PR00452">
    <property type="entry name" value="SH3DOMAIN"/>
</dbReference>
<comment type="caution">
    <text evidence="5">The sequence shown here is derived from an EMBL/GenBank/DDBJ whole genome shotgun (WGS) entry which is preliminary data.</text>
</comment>
<organism evidence="5 6">
    <name type="scientific">Muntiacus reevesi</name>
    <name type="common">Reeves' muntjac</name>
    <name type="synonym">Cervus reevesi</name>
    <dbReference type="NCBI Taxonomy" id="9886"/>
    <lineage>
        <taxon>Eukaryota</taxon>
        <taxon>Metazoa</taxon>
        <taxon>Chordata</taxon>
        <taxon>Craniata</taxon>
        <taxon>Vertebrata</taxon>
        <taxon>Euteleostomi</taxon>
        <taxon>Mammalia</taxon>
        <taxon>Eutheria</taxon>
        <taxon>Laurasiatheria</taxon>
        <taxon>Artiodactyla</taxon>
        <taxon>Ruminantia</taxon>
        <taxon>Pecora</taxon>
        <taxon>Cervidae</taxon>
        <taxon>Muntiacinae</taxon>
        <taxon>Muntiacus</taxon>
    </lineage>
</organism>
<proteinExistence type="predicted"/>
<name>A0A5N3XF10_MUNRE</name>
<dbReference type="GO" id="GO:0016477">
    <property type="term" value="P:cell migration"/>
    <property type="evidence" value="ECO:0007669"/>
    <property type="project" value="TreeGrafter"/>
</dbReference>
<evidence type="ECO:0000313" key="6">
    <source>
        <dbReference type="Proteomes" id="UP000326062"/>
    </source>
</evidence>
<protein>
    <recommendedName>
        <fullName evidence="4">SH3 domain-containing protein</fullName>
    </recommendedName>
</protein>
<dbReference type="AlphaFoldDB" id="A0A5N3XF10"/>
<dbReference type="Pfam" id="PF14604">
    <property type="entry name" value="SH3_9"/>
    <property type="match status" value="1"/>
</dbReference>
<feature type="compositionally biased region" description="Low complexity" evidence="3">
    <location>
        <begin position="155"/>
        <end position="173"/>
    </location>
</feature>
<dbReference type="FunFam" id="2.30.30.40:FF:000094">
    <property type="entry name" value="SH3 domain-containing kinase-binding protein 1"/>
    <property type="match status" value="1"/>
</dbReference>
<evidence type="ECO:0000259" key="4">
    <source>
        <dbReference type="PROSITE" id="PS50002"/>
    </source>
</evidence>
<dbReference type="PROSITE" id="PS50002">
    <property type="entry name" value="SH3"/>
    <property type="match status" value="1"/>
</dbReference>
<feature type="domain" description="SH3" evidence="4">
    <location>
        <begin position="31"/>
        <end position="90"/>
    </location>
</feature>
<evidence type="ECO:0000256" key="3">
    <source>
        <dbReference type="SAM" id="MobiDB-lite"/>
    </source>
</evidence>
<evidence type="ECO:0000256" key="1">
    <source>
        <dbReference type="ARBA" id="ARBA00022443"/>
    </source>
</evidence>
<dbReference type="GO" id="GO:0007015">
    <property type="term" value="P:actin filament organization"/>
    <property type="evidence" value="ECO:0007669"/>
    <property type="project" value="TreeGrafter"/>
</dbReference>
<dbReference type="Proteomes" id="UP000326062">
    <property type="component" value="Chromosome X"/>
</dbReference>
<feature type="region of interest" description="Disordered" evidence="3">
    <location>
        <begin position="155"/>
        <end position="176"/>
    </location>
</feature>
<dbReference type="CDD" id="cd12055">
    <property type="entry name" value="SH3_CIN85_2"/>
    <property type="match status" value="1"/>
</dbReference>
<dbReference type="InterPro" id="IPR001452">
    <property type="entry name" value="SH3_domain"/>
</dbReference>
<dbReference type="InterPro" id="IPR036028">
    <property type="entry name" value="SH3-like_dom_sf"/>
</dbReference>
<dbReference type="SUPFAM" id="SSF50044">
    <property type="entry name" value="SH3-domain"/>
    <property type="match status" value="1"/>
</dbReference>
<sequence length="432" mass="47371">MTLHGGLSVASGHSCGDWLFQGRLEKERSERRRRRCQVAFSYLPQNDDELELKVGDIIEVVGEVEEGWWEGVLNGKTGMFPSNFIKELSGESDDLGISQDDQLSKSRPEALLPPASLLPFPAHGAKGKTTFEGTILYRAAPGKTEGHRRYYSLRETTGSESDGGDSSSTKSEGANGTVATAAIQPKKVKGVGFGDIFKDKPIKLRPRSIEVENDFLPVEKVSVELPPTSLPPSTSNLAWLTNIIFPGLYLSTCPLSPTASHITHNLPPQSLPTALPSHPLVPAHRCHACSRLGCLCPDTIGYELIIVETRWCIHRGSVCCSLLPNLFFLNSHVREVISLSQEKMNRETESSKSVQFCPEAKSVQRETQRNRVEREVGGGIGMGNTCNSMADSCQCMTKPTEIKLELKSHINELVINFLIKVEINFATSVVAV</sequence>
<evidence type="ECO:0000313" key="5">
    <source>
        <dbReference type="EMBL" id="KAB0372550.1"/>
    </source>
</evidence>
<evidence type="ECO:0000256" key="2">
    <source>
        <dbReference type="PROSITE-ProRule" id="PRU00192"/>
    </source>
</evidence>
<accession>A0A5N3XF10</accession>
<reference evidence="5 6" key="1">
    <citation type="submission" date="2019-06" db="EMBL/GenBank/DDBJ databases">
        <title>Discovery of a novel chromosome fission-fusion reversal in muntjac.</title>
        <authorList>
            <person name="Mudd A.B."/>
            <person name="Bredeson J.V."/>
            <person name="Baum R."/>
            <person name="Hockemeyer D."/>
            <person name="Rokhsar D.S."/>
        </authorList>
    </citation>
    <scope>NUCLEOTIDE SEQUENCE [LARGE SCALE GENOMIC DNA]</scope>
    <source>
        <strain evidence="5">UCam_UCB_Mr</strain>
        <tissue evidence="5">Fibroblast cell line</tissue>
    </source>
</reference>
<dbReference type="PANTHER" id="PTHR14167:SF6">
    <property type="entry name" value="SH3 DOMAIN-CONTAINING KINASE-BINDING PROTEIN 1"/>
    <property type="match status" value="1"/>
</dbReference>
<dbReference type="EMBL" id="VCEB01000011">
    <property type="protein sequence ID" value="KAB0372550.1"/>
    <property type="molecule type" value="Genomic_DNA"/>
</dbReference>
<dbReference type="InterPro" id="IPR035771">
    <property type="entry name" value="CIN85_SH3_2"/>
</dbReference>
<dbReference type="InterPro" id="IPR050384">
    <property type="entry name" value="Endophilin_SH3RF"/>
</dbReference>
<gene>
    <name evidence="5" type="ORF">FD755_016342</name>
</gene>
<keyword evidence="6" id="KW-1185">Reference proteome</keyword>
<dbReference type="SMART" id="SM00326">
    <property type="entry name" value="SH3"/>
    <property type="match status" value="1"/>
</dbReference>
<keyword evidence="1 2" id="KW-0728">SH3 domain</keyword>
<dbReference type="PANTHER" id="PTHR14167">
    <property type="entry name" value="SH3 DOMAIN-CONTAINING"/>
    <property type="match status" value="1"/>
</dbReference>